<sequence>MVSPASAVQTARSQVLRTSQGSVEPSVAPTVGAEAQSADSALSVEKAKMNAKSTGQLSSQLTKVAQNSAQSAAQPATESQAAIIEPTTAKAKTASPQAQTSAGTKPEATVAESSVTGTSKVAIDRQTVQVPEKRVVPEPQPNVDLIYHGLVAQFDKQTGRLTLHGGEPKRSDTTEMLSGADFDLSQVRDVVVDGMVKVADDYGRGLFENLTNMRTLSGLDKVDVRTAVNFDGMFKNDQAITELDLSHWDMRQARSATSMFENTRSLRKMTFAFKSPDLRTVDRMFFNMDADVTVADSAVTVKNWDAYGIQAYDQLFRGAHLLSADLANFDFSGGTKATGVFQDVSLQRLDLSNSRLSR</sequence>
<feature type="region of interest" description="Disordered" evidence="1">
    <location>
        <begin position="87"/>
        <end position="118"/>
    </location>
</feature>
<organism evidence="2 3">
    <name type="scientific">Lactiplantibacillus plajomi</name>
    <dbReference type="NCBI Taxonomy" id="1457217"/>
    <lineage>
        <taxon>Bacteria</taxon>
        <taxon>Bacillati</taxon>
        <taxon>Bacillota</taxon>
        <taxon>Bacilli</taxon>
        <taxon>Lactobacillales</taxon>
        <taxon>Lactobacillaceae</taxon>
        <taxon>Lactiplantibacillus</taxon>
    </lineage>
</organism>
<dbReference type="Proteomes" id="UP001589855">
    <property type="component" value="Unassembled WGS sequence"/>
</dbReference>
<feature type="compositionally biased region" description="Polar residues" evidence="1">
    <location>
        <begin position="94"/>
        <end position="103"/>
    </location>
</feature>
<dbReference type="RefSeq" id="WP_170178220.1">
    <property type="nucleotide sequence ID" value="NZ_BAABRM010000008.1"/>
</dbReference>
<evidence type="ECO:0000256" key="1">
    <source>
        <dbReference type="SAM" id="MobiDB-lite"/>
    </source>
</evidence>
<protein>
    <submittedName>
        <fullName evidence="2">BspA family leucine-rich repeat surface protein</fullName>
    </submittedName>
</protein>
<keyword evidence="3" id="KW-1185">Reference proteome</keyword>
<gene>
    <name evidence="2" type="ORF">ACFFGS_10610</name>
</gene>
<name>A0ABV6K526_9LACO</name>
<reference evidence="2 3" key="1">
    <citation type="submission" date="2024-09" db="EMBL/GenBank/DDBJ databases">
        <authorList>
            <person name="Sun Q."/>
            <person name="Mori K."/>
        </authorList>
    </citation>
    <scope>NUCLEOTIDE SEQUENCE [LARGE SCALE GENOMIC DNA]</scope>
    <source>
        <strain evidence="2 3">TBRC 4575</strain>
    </source>
</reference>
<comment type="caution">
    <text evidence="2">The sequence shown here is derived from an EMBL/GenBank/DDBJ whole genome shotgun (WGS) entry which is preliminary data.</text>
</comment>
<dbReference type="EMBL" id="JBHLUK010000073">
    <property type="protein sequence ID" value="MFC0424573.1"/>
    <property type="molecule type" value="Genomic_DNA"/>
</dbReference>
<dbReference type="SUPFAM" id="SSF141571">
    <property type="entry name" value="Pentapeptide repeat-like"/>
    <property type="match status" value="1"/>
</dbReference>
<feature type="compositionally biased region" description="Polar residues" evidence="1">
    <location>
        <begin position="1"/>
        <end position="23"/>
    </location>
</feature>
<accession>A0ABV6K526</accession>
<feature type="region of interest" description="Disordered" evidence="1">
    <location>
        <begin position="1"/>
        <end position="39"/>
    </location>
</feature>
<dbReference type="InterPro" id="IPR005046">
    <property type="entry name" value="DUF285"/>
</dbReference>
<proteinExistence type="predicted"/>
<dbReference type="Pfam" id="PF03382">
    <property type="entry name" value="DUF285"/>
    <property type="match status" value="2"/>
</dbReference>
<evidence type="ECO:0000313" key="3">
    <source>
        <dbReference type="Proteomes" id="UP001589855"/>
    </source>
</evidence>
<evidence type="ECO:0000313" key="2">
    <source>
        <dbReference type="EMBL" id="MFC0424573.1"/>
    </source>
</evidence>